<protein>
    <recommendedName>
        <fullName evidence="7">SAM-dependent MTase RsmB/NOP-type domain-containing protein</fullName>
    </recommendedName>
</protein>
<evidence type="ECO:0000256" key="2">
    <source>
        <dbReference type="ARBA" id="ARBA00022679"/>
    </source>
</evidence>
<comment type="similarity">
    <text evidence="5">Belongs to the class I-like SAM-binding methyltransferase superfamily. RsmB/NOP family.</text>
</comment>
<keyword evidence="1 5" id="KW-0489">Methyltransferase</keyword>
<organism evidence="8 9">
    <name type="scientific">Edaphochlamys debaryana</name>
    <dbReference type="NCBI Taxonomy" id="47281"/>
    <lineage>
        <taxon>Eukaryota</taxon>
        <taxon>Viridiplantae</taxon>
        <taxon>Chlorophyta</taxon>
        <taxon>core chlorophytes</taxon>
        <taxon>Chlorophyceae</taxon>
        <taxon>CS clade</taxon>
        <taxon>Chlamydomonadales</taxon>
        <taxon>Chlamydomonadales incertae sedis</taxon>
        <taxon>Edaphochlamys</taxon>
    </lineage>
</organism>
<feature type="binding site" evidence="5">
    <location>
        <position position="401"/>
    </location>
    <ligand>
        <name>S-adenosyl-L-methionine</name>
        <dbReference type="ChEBI" id="CHEBI:59789"/>
    </ligand>
</feature>
<dbReference type="InterPro" id="IPR001678">
    <property type="entry name" value="MeTrfase_RsmB-F_NOP2_dom"/>
</dbReference>
<feature type="binding site" evidence="5">
    <location>
        <position position="421"/>
    </location>
    <ligand>
        <name>S-adenosyl-L-methionine</name>
        <dbReference type="ChEBI" id="CHEBI:59789"/>
    </ligand>
</feature>
<dbReference type="InterPro" id="IPR048889">
    <property type="entry name" value="NSUN5_RCM1_N"/>
</dbReference>
<proteinExistence type="inferred from homology"/>
<dbReference type="GO" id="GO:0070475">
    <property type="term" value="P:rRNA base methylation"/>
    <property type="evidence" value="ECO:0007669"/>
    <property type="project" value="TreeGrafter"/>
</dbReference>
<evidence type="ECO:0000256" key="5">
    <source>
        <dbReference type="PROSITE-ProRule" id="PRU01023"/>
    </source>
</evidence>
<evidence type="ECO:0000256" key="1">
    <source>
        <dbReference type="ARBA" id="ARBA00022603"/>
    </source>
</evidence>
<dbReference type="PANTHER" id="PTHR22807">
    <property type="entry name" value="NOP2 YEAST -RELATED NOL1/NOP2/FMU SUN DOMAIN-CONTAINING"/>
    <property type="match status" value="1"/>
</dbReference>
<feature type="region of interest" description="Disordered" evidence="6">
    <location>
        <begin position="1"/>
        <end position="101"/>
    </location>
</feature>
<feature type="compositionally biased region" description="Basic residues" evidence="6">
    <location>
        <begin position="703"/>
        <end position="715"/>
    </location>
</feature>
<feature type="compositionally biased region" description="Gly residues" evidence="6">
    <location>
        <begin position="681"/>
        <end position="702"/>
    </location>
</feature>
<feature type="region of interest" description="Disordered" evidence="6">
    <location>
        <begin position="611"/>
        <end position="715"/>
    </location>
</feature>
<dbReference type="SUPFAM" id="SSF53335">
    <property type="entry name" value="S-adenosyl-L-methionine-dependent methyltransferases"/>
    <property type="match status" value="1"/>
</dbReference>
<dbReference type="Pfam" id="PF01189">
    <property type="entry name" value="Methyltr_RsmB-F"/>
    <property type="match status" value="1"/>
</dbReference>
<feature type="compositionally biased region" description="Acidic residues" evidence="6">
    <location>
        <begin position="466"/>
        <end position="482"/>
    </location>
</feature>
<feature type="compositionally biased region" description="Basic and acidic residues" evidence="6">
    <location>
        <begin position="34"/>
        <end position="49"/>
    </location>
</feature>
<name>A0A835YJ19_9CHLO</name>
<reference evidence="8" key="1">
    <citation type="journal article" date="2020" name="bioRxiv">
        <title>Comparative genomics of Chlamydomonas.</title>
        <authorList>
            <person name="Craig R.J."/>
            <person name="Hasan A.R."/>
            <person name="Ness R.W."/>
            <person name="Keightley P.D."/>
        </authorList>
    </citation>
    <scope>NUCLEOTIDE SEQUENCE</scope>
    <source>
        <strain evidence="8">CCAP 11/70</strain>
    </source>
</reference>
<dbReference type="OrthoDB" id="435282at2759"/>
<feature type="compositionally biased region" description="Low complexity" evidence="6">
    <location>
        <begin position="626"/>
        <end position="639"/>
    </location>
</feature>
<evidence type="ECO:0000256" key="4">
    <source>
        <dbReference type="ARBA" id="ARBA00022884"/>
    </source>
</evidence>
<feature type="binding site" evidence="5">
    <location>
        <position position="373"/>
    </location>
    <ligand>
        <name>S-adenosyl-L-methionine</name>
        <dbReference type="ChEBI" id="CHEBI:59789"/>
    </ligand>
</feature>
<dbReference type="EMBL" id="JAEHOE010000006">
    <property type="protein sequence ID" value="KAG2499505.1"/>
    <property type="molecule type" value="Genomic_DNA"/>
</dbReference>
<dbReference type="InterPro" id="IPR029063">
    <property type="entry name" value="SAM-dependent_MTases_sf"/>
</dbReference>
<keyword evidence="9" id="KW-1185">Reference proteome</keyword>
<accession>A0A835YJ19</accession>
<dbReference type="Proteomes" id="UP000612055">
    <property type="component" value="Unassembled WGS sequence"/>
</dbReference>
<sequence length="715" mass="73390">MPKPKRRAPLVSLPKRVEQPKPANVTGGAKKTPKPHDASTKPGRGDKGRPGHGNAGGAGGKRKRASEGGQAGGPGAGAPPKRRKTAGAPGGKGGHRSGSSAEHLWRPVSTVHQQAAFAVQRLLEADRDRRHGASLKSLTLAPHIVAKKATYAVTCQVLKLAEVLQRLVAAAGLTEQPKLGAYVAMVLVYDLLKGETLRKGQAERAVIAAEPKLRSALDRELKAAGVKTLEELCSAQQQQAAAGGAGGAGGGAGAAVPHPRWVRVNTLKCADVDEAVRQLDEHLRTTSPSSASAVQRDDLVPYLLALPPGTALHDHPLVAAGRAVLQSKASCLPAAALAPQPGWTVVDACAAPGNKTTQLAAIMGNKGRVIAFDKDPQRLARLRANAALTGAERCIEARCGDFLAADPTAPEFAQVRAVLLDPSCSGSGTTFTRMDHLLPSHRRQGGQAARGQGEGKAAAQAAAQAAEDDEDEEQEEEDDEAASDGSEKGDDAPGGEAGPGRAPLDPAEAARVAPLARFQAAALAHALRFPGLQRLVYSTCSVHAEENEDVVAGALAAAEAAGLELADPFPTWHRRGLPLFPGAEKLIRTDAYQDGTDGFFVALFVRKGAEGGQQEAKGGKQEGKGKASAGAGARAKAAQPADEEQEEEAEHEEGGQEEVEEEEGGRGQVRGSKGSGSTRQQGGGASKRGGRSAGGGTGGGGKGAKRGKGAGRGGK</sequence>
<dbReference type="CDD" id="cd02440">
    <property type="entry name" value="AdoMet_MTases"/>
    <property type="match status" value="1"/>
</dbReference>
<dbReference type="PRINTS" id="PR02008">
    <property type="entry name" value="RCMTFAMILY"/>
</dbReference>
<keyword evidence="4 5" id="KW-0694">RNA-binding</keyword>
<dbReference type="InterPro" id="IPR023267">
    <property type="entry name" value="RCMT"/>
</dbReference>
<dbReference type="Pfam" id="PF21148">
    <property type="entry name" value="NSUN5_fdxn-like"/>
    <property type="match status" value="1"/>
</dbReference>
<feature type="domain" description="SAM-dependent MTase RsmB/NOP-type" evidence="7">
    <location>
        <begin position="250"/>
        <end position="607"/>
    </location>
</feature>
<feature type="region of interest" description="Disordered" evidence="6">
    <location>
        <begin position="441"/>
        <end position="505"/>
    </location>
</feature>
<dbReference type="PANTHER" id="PTHR22807:SF4">
    <property type="entry name" value="28S RRNA (CYTOSINE-C(5))-METHYLTRANSFERASE"/>
    <property type="match status" value="1"/>
</dbReference>
<dbReference type="Gene3D" id="3.40.50.150">
    <property type="entry name" value="Vaccinia Virus protein VP39"/>
    <property type="match status" value="1"/>
</dbReference>
<evidence type="ECO:0000256" key="3">
    <source>
        <dbReference type="ARBA" id="ARBA00022691"/>
    </source>
</evidence>
<feature type="compositionally biased region" description="Acidic residues" evidence="6">
    <location>
        <begin position="641"/>
        <end position="663"/>
    </location>
</feature>
<gene>
    <name evidence="8" type="ORF">HYH03_002452</name>
</gene>
<dbReference type="Gene3D" id="3.30.70.1170">
    <property type="entry name" value="Sun protein, domain 3"/>
    <property type="match status" value="1"/>
</dbReference>
<dbReference type="InterPro" id="IPR049560">
    <property type="entry name" value="MeTrfase_RsmB-F_NOP2_cat"/>
</dbReference>
<dbReference type="GO" id="GO:0005730">
    <property type="term" value="C:nucleolus"/>
    <property type="evidence" value="ECO:0007669"/>
    <property type="project" value="TreeGrafter"/>
</dbReference>
<dbReference type="AlphaFoldDB" id="A0A835YJ19"/>
<evidence type="ECO:0000259" key="7">
    <source>
        <dbReference type="PROSITE" id="PS51686"/>
    </source>
</evidence>
<dbReference type="PROSITE" id="PS51686">
    <property type="entry name" value="SAM_MT_RSMB_NOP"/>
    <property type="match status" value="1"/>
</dbReference>
<evidence type="ECO:0000313" key="9">
    <source>
        <dbReference type="Proteomes" id="UP000612055"/>
    </source>
</evidence>
<dbReference type="Pfam" id="PF21153">
    <property type="entry name" value="NSUN5_N"/>
    <property type="match status" value="1"/>
</dbReference>
<dbReference type="InterPro" id="IPR049561">
    <property type="entry name" value="NSUN5_7_fdxn-like"/>
</dbReference>
<keyword evidence="3 5" id="KW-0949">S-adenosyl-L-methionine</keyword>
<dbReference type="GO" id="GO:0003723">
    <property type="term" value="F:RNA binding"/>
    <property type="evidence" value="ECO:0007669"/>
    <property type="project" value="UniProtKB-UniRule"/>
</dbReference>
<feature type="compositionally biased region" description="Low complexity" evidence="6">
    <location>
        <begin position="445"/>
        <end position="465"/>
    </location>
</feature>
<dbReference type="GO" id="GO:0008173">
    <property type="term" value="F:RNA methyltransferase activity"/>
    <property type="evidence" value="ECO:0007669"/>
    <property type="project" value="InterPro"/>
</dbReference>
<evidence type="ECO:0000256" key="6">
    <source>
        <dbReference type="SAM" id="MobiDB-lite"/>
    </source>
</evidence>
<evidence type="ECO:0000313" key="8">
    <source>
        <dbReference type="EMBL" id="KAG2499505.1"/>
    </source>
</evidence>
<feature type="active site" description="Nucleophile" evidence="5">
    <location>
        <position position="540"/>
    </location>
</feature>
<comment type="caution">
    <text evidence="8">The sequence shown here is derived from an EMBL/GenBank/DDBJ whole genome shotgun (WGS) entry which is preliminary data.</text>
</comment>
<feature type="binding site" evidence="5">
    <location>
        <begin position="349"/>
        <end position="355"/>
    </location>
    <ligand>
        <name>S-adenosyl-L-methionine</name>
        <dbReference type="ChEBI" id="CHEBI:59789"/>
    </ligand>
</feature>
<keyword evidence="2 5" id="KW-0808">Transferase</keyword>